<feature type="non-terminal residue" evidence="2">
    <location>
        <position position="1"/>
    </location>
</feature>
<protein>
    <recommendedName>
        <fullName evidence="1">Integrase core domain-containing protein</fullName>
    </recommendedName>
</protein>
<evidence type="ECO:0000313" key="3">
    <source>
        <dbReference type="Proteomes" id="UP001479290"/>
    </source>
</evidence>
<accession>A0AAW2B0L8</accession>
<sequence>KTNICYFQLQVAEVDQIQITRDQIEFLMKQGHTVKRMARMLGCSSSFVYKRSKLLGVSIRSRMSGVDDEELENVMMRALLVAEGLRVSRHRVHEMLVRINPAAAARRWSSTVASRVYHVPCPNSLWHIDGNMRLI</sequence>
<evidence type="ECO:0000313" key="2">
    <source>
        <dbReference type="EMBL" id="KAK9978888.1"/>
    </source>
</evidence>
<organism evidence="2 3">
    <name type="scientific">Culter alburnus</name>
    <name type="common">Topmouth culter</name>
    <dbReference type="NCBI Taxonomy" id="194366"/>
    <lineage>
        <taxon>Eukaryota</taxon>
        <taxon>Metazoa</taxon>
        <taxon>Chordata</taxon>
        <taxon>Craniata</taxon>
        <taxon>Vertebrata</taxon>
        <taxon>Euteleostomi</taxon>
        <taxon>Actinopterygii</taxon>
        <taxon>Neopterygii</taxon>
        <taxon>Teleostei</taxon>
        <taxon>Ostariophysi</taxon>
        <taxon>Cypriniformes</taxon>
        <taxon>Xenocyprididae</taxon>
        <taxon>Xenocypridinae</taxon>
        <taxon>Culter</taxon>
    </lineage>
</organism>
<dbReference type="Pfam" id="PF24764">
    <property type="entry name" value="rva_4"/>
    <property type="match status" value="1"/>
</dbReference>
<feature type="domain" description="Integrase core" evidence="1">
    <location>
        <begin position="116"/>
        <end position="135"/>
    </location>
</feature>
<evidence type="ECO:0000259" key="1">
    <source>
        <dbReference type="Pfam" id="PF24764"/>
    </source>
</evidence>
<dbReference type="EMBL" id="JAWDJR010000003">
    <property type="protein sequence ID" value="KAK9978888.1"/>
    <property type="molecule type" value="Genomic_DNA"/>
</dbReference>
<proteinExistence type="predicted"/>
<dbReference type="PANTHER" id="PTHR46791:SF9">
    <property type="entry name" value="INTEGRASE CATALYTIC DOMAIN-CONTAINING PROTEIN"/>
    <property type="match status" value="1"/>
</dbReference>
<dbReference type="AlphaFoldDB" id="A0AAW2B0L8"/>
<gene>
    <name evidence="2" type="ORF">ABG768_020626</name>
</gene>
<keyword evidence="3" id="KW-1185">Reference proteome</keyword>
<feature type="non-terminal residue" evidence="2">
    <location>
        <position position="135"/>
    </location>
</feature>
<name>A0AAW2B0L8_CULAL</name>
<reference evidence="2 3" key="1">
    <citation type="submission" date="2024-05" db="EMBL/GenBank/DDBJ databases">
        <title>A high-quality chromosomal-level genome assembly of Topmouth culter (Culter alburnus).</title>
        <authorList>
            <person name="Zhao H."/>
        </authorList>
    </citation>
    <scope>NUCLEOTIDE SEQUENCE [LARGE SCALE GENOMIC DNA]</scope>
    <source>
        <strain evidence="2">CATC2023</strain>
        <tissue evidence="2">Muscle</tissue>
    </source>
</reference>
<comment type="caution">
    <text evidence="2">The sequence shown here is derived from an EMBL/GenBank/DDBJ whole genome shotgun (WGS) entry which is preliminary data.</text>
</comment>
<dbReference type="InterPro" id="IPR058913">
    <property type="entry name" value="Integrase_dom_put"/>
</dbReference>
<dbReference type="PANTHER" id="PTHR46791">
    <property type="entry name" value="EXPRESSED PROTEIN"/>
    <property type="match status" value="1"/>
</dbReference>
<dbReference type="Proteomes" id="UP001479290">
    <property type="component" value="Unassembled WGS sequence"/>
</dbReference>